<feature type="region of interest" description="Disordered" evidence="1">
    <location>
        <begin position="67"/>
        <end position="105"/>
    </location>
</feature>
<gene>
    <name evidence="2" type="ORF">PHYPO_G00018170</name>
</gene>
<sequence length="105" mass="12185">MFDDEHRGTLWSASERLGQCPRLHHIPERYPRCSRDAQSHVITVSRLLVWTVTVSYELKRIRNRKREELPEQLEVQKSNASGNAQEALSAPGLKKRKKRRAPRAA</sequence>
<evidence type="ECO:0000313" key="2">
    <source>
        <dbReference type="EMBL" id="KAB5562473.1"/>
    </source>
</evidence>
<protein>
    <submittedName>
        <fullName evidence="2">Uncharacterized protein</fullName>
    </submittedName>
</protein>
<name>A0A5N5N6Q7_PANHP</name>
<keyword evidence="3" id="KW-1185">Reference proteome</keyword>
<evidence type="ECO:0000313" key="3">
    <source>
        <dbReference type="Proteomes" id="UP000327468"/>
    </source>
</evidence>
<dbReference type="AlphaFoldDB" id="A0A5N5N6Q7"/>
<accession>A0A5N5N6Q7</accession>
<organism evidence="2 3">
    <name type="scientific">Pangasianodon hypophthalmus</name>
    <name type="common">Striped catfish</name>
    <name type="synonym">Helicophagus hypophthalmus</name>
    <dbReference type="NCBI Taxonomy" id="310915"/>
    <lineage>
        <taxon>Eukaryota</taxon>
        <taxon>Metazoa</taxon>
        <taxon>Chordata</taxon>
        <taxon>Craniata</taxon>
        <taxon>Vertebrata</taxon>
        <taxon>Euteleostomi</taxon>
        <taxon>Actinopterygii</taxon>
        <taxon>Neopterygii</taxon>
        <taxon>Teleostei</taxon>
        <taxon>Ostariophysi</taxon>
        <taxon>Siluriformes</taxon>
        <taxon>Pangasiidae</taxon>
        <taxon>Pangasianodon</taxon>
    </lineage>
</organism>
<dbReference type="Proteomes" id="UP000327468">
    <property type="component" value="Chromosome 10"/>
</dbReference>
<evidence type="ECO:0000256" key="1">
    <source>
        <dbReference type="SAM" id="MobiDB-lite"/>
    </source>
</evidence>
<dbReference type="EMBL" id="VFJC01000011">
    <property type="protein sequence ID" value="KAB5562473.1"/>
    <property type="molecule type" value="Genomic_DNA"/>
</dbReference>
<feature type="compositionally biased region" description="Basic residues" evidence="1">
    <location>
        <begin position="93"/>
        <end position="105"/>
    </location>
</feature>
<feature type="compositionally biased region" description="Polar residues" evidence="1">
    <location>
        <begin position="75"/>
        <end position="86"/>
    </location>
</feature>
<comment type="caution">
    <text evidence="2">The sequence shown here is derived from an EMBL/GenBank/DDBJ whole genome shotgun (WGS) entry which is preliminary data.</text>
</comment>
<reference evidence="2 3" key="1">
    <citation type="submission" date="2019-06" db="EMBL/GenBank/DDBJ databases">
        <title>A chromosome-scale genome assembly of the striped catfish, Pangasianodon hypophthalmus.</title>
        <authorList>
            <person name="Wen M."/>
            <person name="Zahm M."/>
            <person name="Roques C."/>
            <person name="Cabau C."/>
            <person name="Klopp C."/>
            <person name="Donnadieu C."/>
            <person name="Jouanno E."/>
            <person name="Avarre J.-C."/>
            <person name="Campet M."/>
            <person name="Ha T.T.T."/>
            <person name="Dugue R."/>
            <person name="Lampietro C."/>
            <person name="Louis A."/>
            <person name="Herpin A."/>
            <person name="Echchiki A."/>
            <person name="Berthelot C."/>
            <person name="Parey E."/>
            <person name="Roest-Crollius H."/>
            <person name="Braasch I."/>
            <person name="Postlethwait J."/>
            <person name="Bobe J."/>
            <person name="Montfort J."/>
            <person name="Bouchez O."/>
            <person name="Begum T."/>
            <person name="Schartl M."/>
            <person name="Guiguen Y."/>
        </authorList>
    </citation>
    <scope>NUCLEOTIDE SEQUENCE [LARGE SCALE GENOMIC DNA]</scope>
    <source>
        <strain evidence="2 3">Indonesia</strain>
        <tissue evidence="2">Blood</tissue>
    </source>
</reference>
<proteinExistence type="predicted"/>